<dbReference type="SUPFAM" id="SSF54862">
    <property type="entry name" value="4Fe-4S ferredoxins"/>
    <property type="match status" value="1"/>
</dbReference>
<comment type="caution">
    <text evidence="2">The sequence shown here is derived from an EMBL/GenBank/DDBJ whole genome shotgun (WGS) entry which is preliminary data.</text>
</comment>
<keyword evidence="1" id="KW-0812">Transmembrane</keyword>
<organism evidence="2 3">
    <name type="scientific">Thalassospira marina</name>
    <dbReference type="NCBI Taxonomy" id="2048283"/>
    <lineage>
        <taxon>Bacteria</taxon>
        <taxon>Pseudomonadati</taxon>
        <taxon>Pseudomonadota</taxon>
        <taxon>Alphaproteobacteria</taxon>
        <taxon>Rhodospirillales</taxon>
        <taxon>Thalassospiraceae</taxon>
        <taxon>Thalassospira</taxon>
    </lineage>
</organism>
<keyword evidence="1" id="KW-1133">Transmembrane helix</keyword>
<proteinExistence type="predicted"/>
<dbReference type="InterPro" id="IPR012830">
    <property type="entry name" value="Citrate_utilization_prot_B"/>
</dbReference>
<feature type="transmembrane region" description="Helical" evidence="1">
    <location>
        <begin position="222"/>
        <end position="244"/>
    </location>
</feature>
<sequence>MRSTDKTTEAARVMSICNACRYCEGHCAVFQAMELRLEFNADTVDYLANLCHNCGACYHNCQYAPPHEFALNVPAAMAELRQENYGVYAWPGFMGKLFVNNGLWVSLLSIVVITLFAITTAQLTGNDFFSAHANAFYGVIPHNVLAGLFGAVGLFVLLALTLSCIKFWRAMQLPNPLRLNYRQVGQGIKNALTLKYLDGGNGQGCSYPDETPSMARRWFHQFTFWGFMLCFAATSTGTILHYGFDLPAPYGFVSLPKLFGILGGLGLIIGPVGLLALKIKADPTPKGKTNKGMDVSFLVLLMLSAATGLGLMLLRDTSLVGITLCIHLGVVLTLFLSMPYGKFVHGFYRLIALVVFAVETQDHKAIVGTPKTKTETQAKIKAA</sequence>
<dbReference type="SUPFAM" id="SSF103501">
    <property type="entry name" value="Respiratory nitrate reductase 1 gamma chain"/>
    <property type="match status" value="1"/>
</dbReference>
<feature type="transmembrane region" description="Helical" evidence="1">
    <location>
        <begin position="297"/>
        <end position="314"/>
    </location>
</feature>
<feature type="transmembrane region" description="Helical" evidence="1">
    <location>
        <begin position="256"/>
        <end position="277"/>
    </location>
</feature>
<evidence type="ECO:0000313" key="2">
    <source>
        <dbReference type="EMBL" id="PKR52991.1"/>
    </source>
</evidence>
<feature type="transmembrane region" description="Helical" evidence="1">
    <location>
        <begin position="144"/>
        <end position="168"/>
    </location>
</feature>
<dbReference type="Proteomes" id="UP000233597">
    <property type="component" value="Unassembled WGS sequence"/>
</dbReference>
<gene>
    <name evidence="2" type="primary">tcuB</name>
    <name evidence="2" type="ORF">COO20_17000</name>
</gene>
<dbReference type="InterPro" id="IPR036197">
    <property type="entry name" value="NarG-like_sf"/>
</dbReference>
<name>A0A2N3KR25_9PROT</name>
<accession>A0A2N3KR25</accession>
<evidence type="ECO:0000313" key="3">
    <source>
        <dbReference type="Proteomes" id="UP000233597"/>
    </source>
</evidence>
<dbReference type="NCBIfam" id="TIGR02484">
    <property type="entry name" value="CitB"/>
    <property type="match status" value="1"/>
</dbReference>
<dbReference type="AlphaFoldDB" id="A0A2N3KR25"/>
<dbReference type="Gene3D" id="1.20.950.20">
    <property type="entry name" value="Transmembrane di-heme cytochromes, Chain C"/>
    <property type="match status" value="1"/>
</dbReference>
<feature type="transmembrane region" description="Helical" evidence="1">
    <location>
        <begin position="103"/>
        <end position="124"/>
    </location>
</feature>
<dbReference type="EMBL" id="NWTK01000011">
    <property type="protein sequence ID" value="PKR52991.1"/>
    <property type="molecule type" value="Genomic_DNA"/>
</dbReference>
<dbReference type="OrthoDB" id="9765258at2"/>
<keyword evidence="1" id="KW-0472">Membrane</keyword>
<dbReference type="RefSeq" id="WP_101268708.1">
    <property type="nucleotide sequence ID" value="NZ_NWTK01000011.1"/>
</dbReference>
<feature type="transmembrane region" description="Helical" evidence="1">
    <location>
        <begin position="320"/>
        <end position="340"/>
    </location>
</feature>
<evidence type="ECO:0000256" key="1">
    <source>
        <dbReference type="SAM" id="Phobius"/>
    </source>
</evidence>
<protein>
    <submittedName>
        <fullName evidence="2">Tricarballylate utilization protein TcuB</fullName>
    </submittedName>
</protein>
<reference evidence="2 3" key="1">
    <citation type="submission" date="2017-09" db="EMBL/GenBank/DDBJ databases">
        <title>Biodiversity and function of Thalassospira species in the particle-attached aromatic-hydrocarbon-degrading consortia from the surface seawater of the South China Sea.</title>
        <authorList>
            <person name="Dong C."/>
            <person name="Liu R."/>
            <person name="Shao Z."/>
        </authorList>
    </citation>
    <scope>NUCLEOTIDE SEQUENCE [LARGE SCALE GENOMIC DNA]</scope>
    <source>
        <strain evidence="2 3">CSC1P2</strain>
    </source>
</reference>